<evidence type="ECO:0000313" key="4">
    <source>
        <dbReference type="Proteomes" id="UP001312865"/>
    </source>
</evidence>
<reference evidence="3 4" key="1">
    <citation type="journal article" date="2018" name="J. Microbiol.">
        <title>Bacillus spongiae sp. nov., isolated from sponge of Jeju Island.</title>
        <authorList>
            <person name="Lee G.E."/>
            <person name="Im W.T."/>
            <person name="Park J.S."/>
        </authorList>
    </citation>
    <scope>NUCLEOTIDE SEQUENCE [LARGE SCALE GENOMIC DNA]</scope>
    <source>
        <strain evidence="3 4">135PIL107-10</strain>
    </source>
</reference>
<protein>
    <recommendedName>
        <fullName evidence="5">SPOR domain-containing protein</fullName>
    </recommendedName>
</protein>
<keyword evidence="2" id="KW-0472">Membrane</keyword>
<dbReference type="RefSeq" id="WP_336585085.1">
    <property type="nucleotide sequence ID" value="NZ_JBBAXC010000001.1"/>
</dbReference>
<keyword evidence="2" id="KW-1133">Transmembrane helix</keyword>
<proteinExistence type="predicted"/>
<sequence length="318" mass="35356">MQSKNKKMTIKINGKDKSYKENLPVHNWQSTQQQTAAAEETDELTDSKEFSSKTKKSPPAYNKIHYIKGNNNRIRRSFTPNNKGWLKVLMPIITAVVVGLFLGILLLKVVENEGGNTDGVPLKDATLSQASSDTYNLNEQTFQVIQGGAFTTEDQANQMVSSNVQKGYPSIMIEQDNKYLVLVGIGEKANSLIDLDKYYEEKNVETFKKALTINGKAVSVTQEEVGFLGEANTIFNEILALVKSEGNSSSDTTIVSSLKERLKTIESTTVTSPIIANLQKELGDTMVALEAFISSNKQSDYLLLQQHLLNFYKLLNEL</sequence>
<comment type="caution">
    <text evidence="3">The sequence shown here is derived from an EMBL/GenBank/DDBJ whole genome shotgun (WGS) entry which is preliminary data.</text>
</comment>
<dbReference type="InterPro" id="IPR036680">
    <property type="entry name" value="SPOR-like_sf"/>
</dbReference>
<dbReference type="SUPFAM" id="SSF110997">
    <property type="entry name" value="Sporulation related repeat"/>
    <property type="match status" value="1"/>
</dbReference>
<keyword evidence="2" id="KW-0812">Transmembrane</keyword>
<name>A0ABU8H8R7_9BACI</name>
<evidence type="ECO:0000256" key="1">
    <source>
        <dbReference type="SAM" id="MobiDB-lite"/>
    </source>
</evidence>
<evidence type="ECO:0008006" key="5">
    <source>
        <dbReference type="Google" id="ProtNLM"/>
    </source>
</evidence>
<gene>
    <name evidence="3" type="ORF">WAK64_01140</name>
</gene>
<evidence type="ECO:0000313" key="3">
    <source>
        <dbReference type="EMBL" id="MEI5905670.1"/>
    </source>
</evidence>
<keyword evidence="4" id="KW-1185">Reference proteome</keyword>
<feature type="transmembrane region" description="Helical" evidence="2">
    <location>
        <begin position="85"/>
        <end position="107"/>
    </location>
</feature>
<evidence type="ECO:0000256" key="2">
    <source>
        <dbReference type="SAM" id="Phobius"/>
    </source>
</evidence>
<dbReference type="Proteomes" id="UP001312865">
    <property type="component" value="Unassembled WGS sequence"/>
</dbReference>
<accession>A0ABU8H8R7</accession>
<dbReference type="EMBL" id="JBBAXC010000001">
    <property type="protein sequence ID" value="MEI5905670.1"/>
    <property type="molecule type" value="Genomic_DNA"/>
</dbReference>
<feature type="region of interest" description="Disordered" evidence="1">
    <location>
        <begin position="1"/>
        <end position="58"/>
    </location>
</feature>
<organism evidence="3 4">
    <name type="scientific">Bacillus spongiae</name>
    <dbReference type="NCBI Taxonomy" id="2683610"/>
    <lineage>
        <taxon>Bacteria</taxon>
        <taxon>Bacillati</taxon>
        <taxon>Bacillota</taxon>
        <taxon>Bacilli</taxon>
        <taxon>Bacillales</taxon>
        <taxon>Bacillaceae</taxon>
        <taxon>Bacillus</taxon>
    </lineage>
</organism>